<feature type="compositionally biased region" description="Basic residues" evidence="1">
    <location>
        <begin position="11"/>
        <end position="24"/>
    </location>
</feature>
<feature type="region of interest" description="Disordered" evidence="1">
    <location>
        <begin position="389"/>
        <end position="425"/>
    </location>
</feature>
<dbReference type="OMA" id="NDWTVEM"/>
<feature type="compositionally biased region" description="Basic and acidic residues" evidence="1">
    <location>
        <begin position="556"/>
        <end position="568"/>
    </location>
</feature>
<gene>
    <name evidence="2" type="ORF">EmuJ_000085600</name>
</gene>
<sequence>MKTFGNLSKRPLSKKLTRNARKKMKTSKVTCSVASHAVGTKSDAIGMHFLSFLHTNPDSRYSRLNLKRVPSVSPVVRLKAKLSQEKSTTQTSKVKPEPEFFVKALTFCLQSLETTSMETFTDTLDTMEESLDSTISSTLVDTPVRPSNDWTVEMPQFFNGPLSAAIEAVKRAPGCAWPPIILMLFGKESISNRNFVSRVLCSGIKKVPTRDYHGGDDISVDMTSHCIQEIGMTPTSINGLLIERAIKMVPWSCATSEHRRILAAAFCGTRLEQWLHEWCPHNDYPRLVAIGRKRRGDVVCSEFRGSLEQTLRWMELVTQAHFHDYEGDKKGDVNLGASSLESPRSTDEAQKKGRRKVVFYEKQEAKFESFKKEPSKIFEERTKNVIKSFQSTRQGSSVPPYSAGSFKRSSSISSSSSQPPENSLIYPTEKGCETVPLLGTPLHQQVVDKMHRFWTNFRDNFISGLPILPPFLLTRFSTALIRCLEPNLEKQVKPLLVYLHDDEAAPTAHFVANVLCSQRFTHALYKRGIGIWPVDLTGDVLPPNHYRSHHHHHRRLESADDRSPLKEGDLEDIPQQAHALLRLFRDYPAKQTVSKILSERNLPSLMAIQVQNGKLCVVSTLHYSATTKQSVLWLYRIIAAFDQEINEDNVDLEETQSIFH</sequence>
<dbReference type="EMBL" id="LN902846">
    <property type="protein sequence ID" value="CDI97098.1"/>
    <property type="molecule type" value="Genomic_DNA"/>
</dbReference>
<accession>A0A087VXS9</accession>
<evidence type="ECO:0000313" key="2">
    <source>
        <dbReference type="EMBL" id="CDI97098.1"/>
    </source>
</evidence>
<name>A0A087VXS9_ECHMU</name>
<feature type="compositionally biased region" description="Polar residues" evidence="1">
    <location>
        <begin position="389"/>
        <end position="399"/>
    </location>
</feature>
<dbReference type="OrthoDB" id="6246443at2759"/>
<feature type="region of interest" description="Disordered" evidence="1">
    <location>
        <begin position="1"/>
        <end position="24"/>
    </location>
</feature>
<organism evidence="2 3">
    <name type="scientific">Echinococcus multilocularis</name>
    <name type="common">Fox tapeworm</name>
    <dbReference type="NCBI Taxonomy" id="6211"/>
    <lineage>
        <taxon>Eukaryota</taxon>
        <taxon>Metazoa</taxon>
        <taxon>Spiralia</taxon>
        <taxon>Lophotrochozoa</taxon>
        <taxon>Platyhelminthes</taxon>
        <taxon>Cestoda</taxon>
        <taxon>Eucestoda</taxon>
        <taxon>Cyclophyllidea</taxon>
        <taxon>Taeniidae</taxon>
        <taxon>Echinococcus</taxon>
    </lineage>
</organism>
<dbReference type="Gene3D" id="3.40.30.10">
    <property type="entry name" value="Glutaredoxin"/>
    <property type="match status" value="1"/>
</dbReference>
<evidence type="ECO:0000256" key="1">
    <source>
        <dbReference type="SAM" id="MobiDB-lite"/>
    </source>
</evidence>
<dbReference type="AlphaFoldDB" id="A0A087VXS9"/>
<dbReference type="Proteomes" id="UP000017246">
    <property type="component" value="Unassembled WGS sequence"/>
</dbReference>
<proteinExistence type="predicted"/>
<evidence type="ECO:0000313" key="3">
    <source>
        <dbReference type="Proteomes" id="UP000017246"/>
    </source>
</evidence>
<feature type="region of interest" description="Disordered" evidence="1">
    <location>
        <begin position="547"/>
        <end position="568"/>
    </location>
</feature>
<keyword evidence="3" id="KW-1185">Reference proteome</keyword>
<feature type="region of interest" description="Disordered" evidence="1">
    <location>
        <begin position="334"/>
        <end position="354"/>
    </location>
</feature>
<protein>
    <submittedName>
        <fullName evidence="2">Uncharacterized protein</fullName>
    </submittedName>
</protein>
<reference evidence="2" key="2">
    <citation type="submission" date="2015-11" db="EMBL/GenBank/DDBJ databases">
        <authorList>
            <person name="Zhang Y."/>
            <person name="Guo Z."/>
        </authorList>
    </citation>
    <scope>NUCLEOTIDE SEQUENCE</scope>
</reference>
<reference evidence="2" key="1">
    <citation type="journal article" date="2013" name="Nature">
        <title>The genomes of four tapeworm species reveal adaptations to parasitism.</title>
        <authorList>
            <person name="Tsai I.J."/>
            <person name="Zarowiecki M."/>
            <person name="Holroyd N."/>
            <person name="Garciarrubio A."/>
            <person name="Sanchez-Flores A."/>
            <person name="Brooks K.L."/>
            <person name="Tracey A."/>
            <person name="Bobes R.J."/>
            <person name="Fragoso G."/>
            <person name="Sciutto E."/>
            <person name="Aslett M."/>
            <person name="Beasley H."/>
            <person name="Bennett H.M."/>
            <person name="Cai J."/>
            <person name="Camicia F."/>
            <person name="Clark R."/>
            <person name="Cucher M."/>
            <person name="De Silva N."/>
            <person name="Day T.A."/>
            <person name="Deplazes P."/>
            <person name="Estrada K."/>
            <person name="Fernandez C."/>
            <person name="Holland P.W."/>
            <person name="Hou J."/>
            <person name="Hu S."/>
            <person name="Huckvale T."/>
            <person name="Hung S.S."/>
            <person name="Kamenetzky L."/>
            <person name="Keane J.A."/>
            <person name="Kiss F."/>
            <person name="Koziol U."/>
            <person name="Lambert O."/>
            <person name="Liu K."/>
            <person name="Luo X."/>
            <person name="Luo Y."/>
            <person name="Macchiaroli N."/>
            <person name="Nichol S."/>
            <person name="Paps J."/>
            <person name="Parkinson J."/>
            <person name="Pouchkina-Stantcheva N."/>
            <person name="Riddiford N."/>
            <person name="Rosenzvit M."/>
            <person name="Salinas G."/>
            <person name="Wasmuth J.D."/>
            <person name="Zamanian M."/>
            <person name="Zheng Y."/>
            <person name="Cai X."/>
            <person name="Soberon X."/>
            <person name="Olson P.D."/>
            <person name="Laclette J.P."/>
            <person name="Brehm K."/>
            <person name="Berriman M."/>
            <person name="Garciarrubio A."/>
            <person name="Bobes R.J."/>
            <person name="Fragoso G."/>
            <person name="Sanchez-Flores A."/>
            <person name="Estrada K."/>
            <person name="Cevallos M.A."/>
            <person name="Morett E."/>
            <person name="Gonzalez V."/>
            <person name="Portillo T."/>
            <person name="Ochoa-Leyva A."/>
            <person name="Jose M.V."/>
            <person name="Sciutto E."/>
            <person name="Landa A."/>
            <person name="Jimenez L."/>
            <person name="Valdes V."/>
            <person name="Carrero J.C."/>
            <person name="Larralde C."/>
            <person name="Morales-Montor J."/>
            <person name="Limon-Lason J."/>
            <person name="Soberon X."/>
            <person name="Laclette J.P."/>
        </authorList>
    </citation>
    <scope>NUCLEOTIDE SEQUENCE [LARGE SCALE GENOMIC DNA]</scope>
</reference>
<feature type="compositionally biased region" description="Low complexity" evidence="1">
    <location>
        <begin position="402"/>
        <end position="417"/>
    </location>
</feature>